<evidence type="ECO:0000313" key="4">
    <source>
        <dbReference type="Proteomes" id="UP000237073"/>
    </source>
</evidence>
<proteinExistence type="predicted"/>
<dbReference type="Proteomes" id="UP000237073">
    <property type="component" value="Unassembled WGS sequence"/>
</dbReference>
<sequence>MFIGHLPAGYLITCGLFKPLPLPKNAARRCILAGLTGAIAPDFDLIWCYLVDHGQHHHHLYPTHWPLIWFSALSLLLLWAGLVKNKYPVLLCVVFCVNGIVHLLLDSLVGDIGWLMPFDNTLFALAHVPAQYHPWWLNFFLHWSFMLEMALVVAAIWLWRRRRKASLIEAPVE</sequence>
<dbReference type="GO" id="GO:0016787">
    <property type="term" value="F:hydrolase activity"/>
    <property type="evidence" value="ECO:0007669"/>
    <property type="project" value="UniProtKB-KW"/>
</dbReference>
<evidence type="ECO:0000256" key="1">
    <source>
        <dbReference type="SAM" id="Phobius"/>
    </source>
</evidence>
<dbReference type="EMBL" id="PQGD01000005">
    <property type="protein sequence ID" value="POP49389.1"/>
    <property type="molecule type" value="Genomic_DNA"/>
</dbReference>
<dbReference type="Pfam" id="PF04307">
    <property type="entry name" value="YdjM"/>
    <property type="match status" value="1"/>
</dbReference>
<feature type="transmembrane region" description="Helical" evidence="1">
    <location>
        <begin position="135"/>
        <end position="159"/>
    </location>
</feature>
<organism evidence="3 5">
    <name type="scientific">Superficieibacter electus</name>
    <dbReference type="NCBI Taxonomy" id="2022662"/>
    <lineage>
        <taxon>Bacteria</taxon>
        <taxon>Pseudomonadati</taxon>
        <taxon>Pseudomonadota</taxon>
        <taxon>Gammaproteobacteria</taxon>
        <taxon>Enterobacterales</taxon>
        <taxon>Enterobacteriaceae</taxon>
        <taxon>Superficieibacter</taxon>
    </lineage>
</organism>
<dbReference type="AlphaFoldDB" id="A0A2P5GS72"/>
<dbReference type="RefSeq" id="WP_103674791.1">
    <property type="nucleotide sequence ID" value="NZ_PQGD01000005.1"/>
</dbReference>
<keyword evidence="4" id="KW-1185">Reference proteome</keyword>
<evidence type="ECO:0000313" key="5">
    <source>
        <dbReference type="Proteomes" id="UP000247005"/>
    </source>
</evidence>
<feature type="transmembrane region" description="Helical" evidence="1">
    <location>
        <begin position="64"/>
        <end position="82"/>
    </location>
</feature>
<keyword evidence="1" id="KW-0812">Transmembrane</keyword>
<reference evidence="4 5" key="1">
    <citation type="submission" date="2018-01" db="EMBL/GenBank/DDBJ databases">
        <title>Superficieibacter electus gen. nov., sp. nov., an extended-spectrum beta-lactamase possessing member of the Enterobacteriaceae family, isolated from intensive care unit surfaces.</title>
        <authorList>
            <person name="Potter R.F."/>
            <person name="D'Souza A.W."/>
        </authorList>
    </citation>
    <scope>NUCLEOTIDE SEQUENCE [LARGE SCALE GENOMIC DNA]</scope>
    <source>
        <strain evidence="3 5">BP-1</strain>
        <strain evidence="2 4">BP-2</strain>
    </source>
</reference>
<dbReference type="Proteomes" id="UP000247005">
    <property type="component" value="Unassembled WGS sequence"/>
</dbReference>
<feature type="transmembrane region" description="Helical" evidence="1">
    <location>
        <begin position="89"/>
        <end position="115"/>
    </location>
</feature>
<dbReference type="InterPro" id="IPR007404">
    <property type="entry name" value="YdjM-like"/>
</dbReference>
<protein>
    <submittedName>
        <fullName evidence="3">Hydrolase</fullName>
    </submittedName>
</protein>
<comment type="caution">
    <text evidence="3">The sequence shown here is derived from an EMBL/GenBank/DDBJ whole genome shotgun (WGS) entry which is preliminary data.</text>
</comment>
<keyword evidence="3" id="KW-0378">Hydrolase</keyword>
<dbReference type="OrthoDB" id="199738at2"/>
<evidence type="ECO:0000313" key="2">
    <source>
        <dbReference type="EMBL" id="POP46650.1"/>
    </source>
</evidence>
<keyword evidence="1" id="KW-1133">Transmembrane helix</keyword>
<gene>
    <name evidence="3" type="ORF">CHU32_06930</name>
    <name evidence="2" type="ORF">CHU33_03975</name>
</gene>
<dbReference type="EMBL" id="PQGE01000003">
    <property type="protein sequence ID" value="POP46650.1"/>
    <property type="molecule type" value="Genomic_DNA"/>
</dbReference>
<accession>A0A2P5GS72</accession>
<evidence type="ECO:0000313" key="3">
    <source>
        <dbReference type="EMBL" id="POP49389.1"/>
    </source>
</evidence>
<name>A0A2P5GS72_9ENTR</name>
<keyword evidence="1" id="KW-0472">Membrane</keyword>